<dbReference type="InterPro" id="IPR021861">
    <property type="entry name" value="THO_THOC1"/>
</dbReference>
<dbReference type="PANTHER" id="PTHR13265">
    <property type="entry name" value="THO COMPLEX SUBUNIT 1"/>
    <property type="match status" value="1"/>
</dbReference>
<proteinExistence type="predicted"/>
<feature type="compositionally biased region" description="Basic and acidic residues" evidence="1">
    <location>
        <begin position="587"/>
        <end position="601"/>
    </location>
</feature>
<accession>A0AB34KY97</accession>
<sequence>MAVTSVAELSSVASITNRLQALLKQADTLKQTASVEPALPTAELTDGVDSLDADLDATYISDQAYRFASVETAARELFYSILGRKDIEDPGFVEVWNLLDILLLCGDRGKCTPELVCWLIEELLDSQTTHGCRTVFDYLESRRERLARKDFHKKNLVFLRSCNELLRRLSKAEDAIFCGRVFFFLFQTFPLGDKSSVNLRGEFHVENSTKFDLAEQPDTNGEGMDVDQDGTKTEASTPKPAATAETTPQPPSKPGSKAIPIKALKKTVEEEVLDNSTLYPIFWRLQQDFSDPTRLFAAGNFQSFKRGLAATLLKFKKTPTVVQTRSSESHHRGTKRKLEGEDIAVDNKDQFADNYNPKYLTSRELFDLELSDLAFQRHILVQALILIHFLLSLTEQSKKKLASLDAVNKSMLYSFTLNEEDTKWAVSTRQTIKQSLQSTADGRFYDRMVETVLARDKNWVRWKVESCPSIVRDAVSTEQELEARSGARGYTRVRKLPDKPMGAMDCSFLAEGQDGGLEALTEPVRYDAPAMEELLRGVETDKLDLEMAMDDAETTKLTNMVDNKSWRVVRDARVHRLGLLEKFEPGKPLEEGFRAPDKPETSGEAEEAKEDDTKDASLTEEKEDVTKNESQAEEKEDVTSEVEASEEVINEQKSTEDQPSADGIGESTDEVKAPTPPKEEPEEEPAIDKVQTEQSVGAE</sequence>
<evidence type="ECO:0008006" key="4">
    <source>
        <dbReference type="Google" id="ProtNLM"/>
    </source>
</evidence>
<evidence type="ECO:0000256" key="1">
    <source>
        <dbReference type="SAM" id="MobiDB-lite"/>
    </source>
</evidence>
<dbReference type="GO" id="GO:0006406">
    <property type="term" value="P:mRNA export from nucleus"/>
    <property type="evidence" value="ECO:0007669"/>
    <property type="project" value="TreeGrafter"/>
</dbReference>
<dbReference type="RefSeq" id="XP_069232336.1">
    <property type="nucleotide sequence ID" value="XM_069370669.1"/>
</dbReference>
<protein>
    <recommendedName>
        <fullName evidence="4">Nuclear matrix protein</fullName>
    </recommendedName>
</protein>
<keyword evidence="3" id="KW-1185">Reference proteome</keyword>
<name>A0AB34KY97_9PEZI</name>
<feature type="compositionally biased region" description="Basic and acidic residues" evidence="1">
    <location>
        <begin position="611"/>
        <end position="633"/>
    </location>
</feature>
<dbReference type="Pfam" id="PF11957">
    <property type="entry name" value="efThoc1"/>
    <property type="match status" value="1"/>
</dbReference>
<dbReference type="AlphaFoldDB" id="A0AB34KY97"/>
<comment type="caution">
    <text evidence="2">The sequence shown here is derived from an EMBL/GenBank/DDBJ whole genome shotgun (WGS) entry which is preliminary data.</text>
</comment>
<evidence type="ECO:0000313" key="2">
    <source>
        <dbReference type="EMBL" id="KAL1589231.1"/>
    </source>
</evidence>
<reference evidence="2 3" key="1">
    <citation type="journal article" date="2020" name="Microbiol. Resour. Announc.">
        <title>Draft Genome Sequence of a Cladosporium Species Isolated from the Mesophotic Ascidian Didemnum maculosum.</title>
        <authorList>
            <person name="Gioti A."/>
            <person name="Siaperas R."/>
            <person name="Nikolaivits E."/>
            <person name="Le Goff G."/>
            <person name="Ouazzani J."/>
            <person name="Kotoulas G."/>
            <person name="Topakas E."/>
        </authorList>
    </citation>
    <scope>NUCLEOTIDE SEQUENCE [LARGE SCALE GENOMIC DNA]</scope>
    <source>
        <strain evidence="2 3">TM138-S3</strain>
    </source>
</reference>
<dbReference type="GO" id="GO:0000445">
    <property type="term" value="C:THO complex part of transcription export complex"/>
    <property type="evidence" value="ECO:0007669"/>
    <property type="project" value="TreeGrafter"/>
</dbReference>
<dbReference type="GeneID" id="96003507"/>
<feature type="region of interest" description="Disordered" evidence="1">
    <location>
        <begin position="210"/>
        <end position="260"/>
    </location>
</feature>
<feature type="compositionally biased region" description="Acidic residues" evidence="1">
    <location>
        <begin position="634"/>
        <end position="649"/>
    </location>
</feature>
<evidence type="ECO:0000313" key="3">
    <source>
        <dbReference type="Proteomes" id="UP000803884"/>
    </source>
</evidence>
<dbReference type="EMBL" id="JAAQHG020000005">
    <property type="protein sequence ID" value="KAL1589231.1"/>
    <property type="molecule type" value="Genomic_DNA"/>
</dbReference>
<feature type="compositionally biased region" description="Low complexity" evidence="1">
    <location>
        <begin position="233"/>
        <end position="247"/>
    </location>
</feature>
<organism evidence="2 3">
    <name type="scientific">Cladosporium halotolerans</name>
    <dbReference type="NCBI Taxonomy" id="1052096"/>
    <lineage>
        <taxon>Eukaryota</taxon>
        <taxon>Fungi</taxon>
        <taxon>Dikarya</taxon>
        <taxon>Ascomycota</taxon>
        <taxon>Pezizomycotina</taxon>
        <taxon>Dothideomycetes</taxon>
        <taxon>Dothideomycetidae</taxon>
        <taxon>Cladosporiales</taxon>
        <taxon>Cladosporiaceae</taxon>
        <taxon>Cladosporium</taxon>
    </lineage>
</organism>
<dbReference type="Proteomes" id="UP000803884">
    <property type="component" value="Unassembled WGS sequence"/>
</dbReference>
<dbReference type="PANTHER" id="PTHR13265:SF0">
    <property type="entry name" value="HPR1"/>
    <property type="match status" value="1"/>
</dbReference>
<feature type="region of interest" description="Disordered" evidence="1">
    <location>
        <begin position="587"/>
        <end position="699"/>
    </location>
</feature>
<gene>
    <name evidence="2" type="ORF">WHR41_02063</name>
</gene>